<protein>
    <recommendedName>
        <fullName evidence="4">Flagellar assembly protein T N-terminal domain-containing protein</fullName>
    </recommendedName>
</protein>
<dbReference type="Proteomes" id="UP000476338">
    <property type="component" value="Unassembled WGS sequence"/>
</dbReference>
<dbReference type="InterPro" id="IPR014094">
    <property type="entry name" value="LpoB"/>
</dbReference>
<dbReference type="Pfam" id="PF13036">
    <property type="entry name" value="LpoB"/>
    <property type="match status" value="1"/>
</dbReference>
<dbReference type="RefSeq" id="WP_154570415.1">
    <property type="nucleotide sequence ID" value="NZ_VWSJ01000007.1"/>
</dbReference>
<reference evidence="2 3" key="2">
    <citation type="submission" date="2020-03" db="EMBL/GenBank/DDBJ databases">
        <title>Campylobacter portucalensis sp. nov., a new species of Campylobacter isolated from the reproductive tract of bulls.</title>
        <authorList>
            <person name="Silva M.F."/>
            <person name="Pereira G."/>
            <person name="Carneiro C."/>
            <person name="Hemphill A."/>
            <person name="Mateus L."/>
            <person name="Lopes-Da-Costa L."/>
            <person name="Silva E."/>
        </authorList>
    </citation>
    <scope>NUCLEOTIDE SEQUENCE [LARGE SCALE GENOMIC DNA]</scope>
    <source>
        <strain evidence="2 3">FMV-PI01</strain>
    </source>
</reference>
<comment type="caution">
    <text evidence="2">The sequence shown here is derived from an EMBL/GenBank/DDBJ whole genome shotgun (WGS) entry which is preliminary data.</text>
</comment>
<accession>A0A6L5WGM1</accession>
<gene>
    <name evidence="2" type="ORF">F1B92_02885</name>
</gene>
<keyword evidence="3" id="KW-1185">Reference proteome</keyword>
<proteinExistence type="predicted"/>
<dbReference type="AlphaFoldDB" id="A0A6L5WGM1"/>
<sequence>MKKLLLIFVFLFLNLSAEVITNTIVKTATGTGFGLSREEAINNAIIEALGKIQGVKIKSTKILSTTAVTKGSKSDLQDVYSSNISRITNGRVDGFSVDNITEFDGRFEADVTIKKIKTSKKYKTPGLDPNNRRKIAVFPVFSDKNYFVVLNQKISKYDLTNPLTQDILSAITNTRKFTVLDRVSDSNVYDIEESIISSKQAARDEIFKLGNVLGADYILTVNISDFSVSKNSSSITQTQNKINARIEYRVLTMATRQVKFAKVKNFSFNVSTNSLNNEISKITQKMAYDISAEIIDTIYPIKIADVINGEVIISQNLKVGEIYEVFSQGKQIVDPYTKEIVSRIENRVGSIEIIRLNSKISYAKILDGSVRKGDICRKNGGNVGIGKDSGVKIKNSGGVELPF</sequence>
<dbReference type="EMBL" id="VWSJ01000007">
    <property type="protein sequence ID" value="MSN96149.1"/>
    <property type="molecule type" value="Genomic_DNA"/>
</dbReference>
<feature type="chain" id="PRO_5027093231" description="Flagellar assembly protein T N-terminal domain-containing protein" evidence="1">
    <location>
        <begin position="22"/>
        <end position="403"/>
    </location>
</feature>
<keyword evidence="1" id="KW-0732">Signal</keyword>
<reference evidence="2 3" key="1">
    <citation type="submission" date="2019-09" db="EMBL/GenBank/DDBJ databases">
        <authorList>
            <person name="Silva M."/>
            <person name="Pereira G."/>
            <person name="Lopes-Da-Costa L."/>
            <person name="Silva E."/>
        </authorList>
    </citation>
    <scope>NUCLEOTIDE SEQUENCE [LARGE SCALE GENOMIC DNA]</scope>
    <source>
        <strain evidence="2 3">FMV-PI01</strain>
    </source>
</reference>
<evidence type="ECO:0000313" key="2">
    <source>
        <dbReference type="EMBL" id="MSN96149.1"/>
    </source>
</evidence>
<name>A0A6L5WGM1_9BACT</name>
<evidence type="ECO:0000313" key="3">
    <source>
        <dbReference type="Proteomes" id="UP000476338"/>
    </source>
</evidence>
<evidence type="ECO:0008006" key="4">
    <source>
        <dbReference type="Google" id="ProtNLM"/>
    </source>
</evidence>
<evidence type="ECO:0000256" key="1">
    <source>
        <dbReference type="SAM" id="SignalP"/>
    </source>
</evidence>
<organism evidence="2 3">
    <name type="scientific">Campylobacter portucalensis</name>
    <dbReference type="NCBI Taxonomy" id="2608384"/>
    <lineage>
        <taxon>Bacteria</taxon>
        <taxon>Pseudomonadati</taxon>
        <taxon>Campylobacterota</taxon>
        <taxon>Epsilonproteobacteria</taxon>
        <taxon>Campylobacterales</taxon>
        <taxon>Campylobacteraceae</taxon>
        <taxon>Campylobacter</taxon>
    </lineage>
</organism>
<feature type="signal peptide" evidence="1">
    <location>
        <begin position="1"/>
        <end position="21"/>
    </location>
</feature>